<proteinExistence type="predicted"/>
<evidence type="ECO:0000313" key="1">
    <source>
        <dbReference type="EMBL" id="MBC2178516.1"/>
    </source>
</evidence>
<keyword evidence="1" id="KW-0378">Hydrolase</keyword>
<dbReference type="InterPro" id="IPR003615">
    <property type="entry name" value="HNH_nuc"/>
</dbReference>
<reference evidence="1 2" key="1">
    <citation type="submission" date="2020-03" db="EMBL/GenBank/DDBJ databases">
        <title>Soil Listeria distribution.</title>
        <authorList>
            <person name="Liao J."/>
            <person name="Wiedmann M."/>
        </authorList>
    </citation>
    <scope>NUCLEOTIDE SEQUENCE [LARGE SCALE GENOMIC DNA]</scope>
    <source>
        <strain evidence="1 2">FSL L7-0259</strain>
    </source>
</reference>
<evidence type="ECO:0000313" key="2">
    <source>
        <dbReference type="Proteomes" id="UP000541735"/>
    </source>
</evidence>
<dbReference type="AlphaFoldDB" id="A0A7X0Z9K5"/>
<keyword evidence="1" id="KW-0540">Nuclease</keyword>
<sequence length="318" mass="37453">MKFLNSPDPWSEDFFNEMIKGRHNNEKNHFFIDRLTRVQKILNEAENDYLIKGKASILHEIKSSTNVTSIDEKTSEIIEVSGDEMGRVYTNFFVGKPNSDKLSRKIYDEIIANTEKCPYCSGRQVKTVDHYLPKVYFALYTVSVYNLVPSCSDCNKEKQDRYETEEERMLFHPYFDDLSNECWLDCYLEETIQDNDLSIIFVYSISKQMTNKMLQSRLTHHFNLFNLGELYTYLANNEFNNRKKQIIDEYDSISAGDTKKRIEFINTSLESCRETNPNSPETKMYEALAKSEWFFNEALPKLSEERRIMITSQKLETL</sequence>
<organism evidence="1 2">
    <name type="scientific">Listeria booriae</name>
    <dbReference type="NCBI Taxonomy" id="1552123"/>
    <lineage>
        <taxon>Bacteria</taxon>
        <taxon>Bacillati</taxon>
        <taxon>Bacillota</taxon>
        <taxon>Bacilli</taxon>
        <taxon>Bacillales</taxon>
        <taxon>Listeriaceae</taxon>
        <taxon>Listeria</taxon>
    </lineage>
</organism>
<dbReference type="GO" id="GO:0004519">
    <property type="term" value="F:endonuclease activity"/>
    <property type="evidence" value="ECO:0007669"/>
    <property type="project" value="UniProtKB-KW"/>
</dbReference>
<gene>
    <name evidence="1" type="ORF">HCB27_18095</name>
</gene>
<dbReference type="EMBL" id="JAARYD010000019">
    <property type="protein sequence ID" value="MBC2178516.1"/>
    <property type="molecule type" value="Genomic_DNA"/>
</dbReference>
<accession>A0A7X0Z9K5</accession>
<comment type="caution">
    <text evidence="1">The sequence shown here is derived from an EMBL/GenBank/DDBJ whole genome shotgun (WGS) entry which is preliminary data.</text>
</comment>
<dbReference type="RefSeq" id="WP_185549605.1">
    <property type="nucleotide sequence ID" value="NZ_JAARYD010000019.1"/>
</dbReference>
<dbReference type="Proteomes" id="UP000541735">
    <property type="component" value="Unassembled WGS sequence"/>
</dbReference>
<dbReference type="CDD" id="cd00085">
    <property type="entry name" value="HNHc"/>
    <property type="match status" value="1"/>
</dbReference>
<dbReference type="Gene3D" id="1.10.30.50">
    <property type="match status" value="1"/>
</dbReference>
<name>A0A7X0Z9K5_9LIST</name>
<keyword evidence="1" id="KW-0255">Endonuclease</keyword>
<protein>
    <submittedName>
        <fullName evidence="1">HNH endonuclease</fullName>
    </submittedName>
</protein>